<dbReference type="CDD" id="cd15482">
    <property type="entry name" value="Sialidase_non-viral"/>
    <property type="match status" value="1"/>
</dbReference>
<evidence type="ECO:0008006" key="4">
    <source>
        <dbReference type="Google" id="ProtNLM"/>
    </source>
</evidence>
<dbReference type="RefSeq" id="WP_189629648.1">
    <property type="nucleotide sequence ID" value="NZ_BNAG01000002.1"/>
</dbReference>
<name>A0ABQ3I7B0_9BACT</name>
<feature type="signal peptide" evidence="1">
    <location>
        <begin position="1"/>
        <end position="19"/>
    </location>
</feature>
<dbReference type="EMBL" id="BNAG01000002">
    <property type="protein sequence ID" value="GHE61333.1"/>
    <property type="molecule type" value="Genomic_DNA"/>
</dbReference>
<dbReference type="SUPFAM" id="SSF110296">
    <property type="entry name" value="Oligoxyloglucan reducing end-specific cellobiohydrolase"/>
    <property type="match status" value="3"/>
</dbReference>
<keyword evidence="1" id="KW-0732">Signal</keyword>
<dbReference type="InterPro" id="IPR015943">
    <property type="entry name" value="WD40/YVTN_repeat-like_dom_sf"/>
</dbReference>
<accession>A0ABQ3I7B0</accession>
<organism evidence="2 3">
    <name type="scientific">Roseivirga thermotolerans</name>
    <dbReference type="NCBI Taxonomy" id="1758176"/>
    <lineage>
        <taxon>Bacteria</taxon>
        <taxon>Pseudomonadati</taxon>
        <taxon>Bacteroidota</taxon>
        <taxon>Cytophagia</taxon>
        <taxon>Cytophagales</taxon>
        <taxon>Roseivirgaceae</taxon>
        <taxon>Roseivirga</taxon>
    </lineage>
</organism>
<evidence type="ECO:0000313" key="2">
    <source>
        <dbReference type="EMBL" id="GHE61333.1"/>
    </source>
</evidence>
<sequence>MNKLFFCIALIFSVLEVAAQSADQYFQPLKYRNIGPFRGGRSVNAMGVVGNPTTYYMGTTGGGLWKTEDAGQRWFNISDGFFKTGSVGAIAVSEAQPNIIYVGMGEHAPRGVMTSYGDGVYKSTDSGKTWKHMGLEATQHIARIVVHPSNPDIVWVAAQGALHGPNKERGIYKSVDGGMTWKQVLFVNESTGCSELSLDMNAPNTLYATMWEHERKPWKVISGGEGSGVYKSMDGGESWFKIEKGLPNELGKMAIAVSRANSDKVYALIESDSNKDLGGLFVSNNAGKSWSRVSDDNRLTQRAWYYTEVFTDPNDEHTVYVLSAPALKSIDGGKTWQRITGTHGDYHDLWINPNNSKNMVIANDGGAAISFDGGEHWSTQSNMPTAQFYRINVDNLFPYNIYGGQQDNSSVKIASMALGSGSIGERNWWPSAGGESAFLAFDPDNPRYVMGGSYLGTIELMDMESNGSTNVMEAPIQYLGKAARDMKYLFNWNAPIIWSKHEPGTFYHAAQKVLRTRDKGITWEEISPDLTRNIDEKQGNGGGPYTNEAVGAENYGTIAYLMESPHEAGVFWTGSDDGLVHLTRDNGKTWQNVTPKGLQECLVNAIEVSPHDPATAYIATTRYKFNDKTPAIYKTTNYGQSWTNISEGIPYGAFTRVVREDKKRKDLLYAGTETGIYISWNGGKKWEPFQLNMPVTPINDLMVHQDDLIVATSGRSFWILDDLSLLAQYENKPGVKLYEPAKTVYGSWSSPLNGNSADGTSDFAGVNPASGMVIYYELPKGFSGDVELEIADANGRLIRRLSSKEQKDFVAYDGGPSRAPRLSANEGLNRFVWDTRHPIMPGVTHVYIEGSYNGHKVAPGEYQLRLKAADQTLTTKATIVANPLYDVSNDDYMAYDAIMSEMEANLTQMHRTVNQLYKVRHQLKTITETLEGDLKEESEALIEALTAWDNDMVQRMSKAYDDVENFPNKFTAEYLFLINQAESSIPKVTQAVRDRKAELDAQWKRYEAQAREWMNSTIPGLNEKLWNAGIGAIRLGK</sequence>
<gene>
    <name evidence="2" type="ORF">GCM10011340_15360</name>
</gene>
<evidence type="ECO:0000256" key="1">
    <source>
        <dbReference type="SAM" id="SignalP"/>
    </source>
</evidence>
<dbReference type="InterPro" id="IPR052025">
    <property type="entry name" value="Xyloglucanase_GH74"/>
</dbReference>
<dbReference type="Gene3D" id="2.130.10.10">
    <property type="entry name" value="YVTN repeat-like/Quinoprotein amine dehydrogenase"/>
    <property type="match status" value="4"/>
</dbReference>
<keyword evidence="3" id="KW-1185">Reference proteome</keyword>
<evidence type="ECO:0000313" key="3">
    <source>
        <dbReference type="Proteomes" id="UP000658258"/>
    </source>
</evidence>
<reference evidence="3" key="1">
    <citation type="journal article" date="2019" name="Int. J. Syst. Evol. Microbiol.">
        <title>The Global Catalogue of Microorganisms (GCM) 10K type strain sequencing project: providing services to taxonomists for standard genome sequencing and annotation.</title>
        <authorList>
            <consortium name="The Broad Institute Genomics Platform"/>
            <consortium name="The Broad Institute Genome Sequencing Center for Infectious Disease"/>
            <person name="Wu L."/>
            <person name="Ma J."/>
        </authorList>
    </citation>
    <scope>NUCLEOTIDE SEQUENCE [LARGE SCALE GENOMIC DNA]</scope>
    <source>
        <strain evidence="3">CGMCC 1.15111</strain>
    </source>
</reference>
<feature type="chain" id="PRO_5045868142" description="Glycosyl hydrolase" evidence="1">
    <location>
        <begin position="20"/>
        <end position="1037"/>
    </location>
</feature>
<dbReference type="Gene3D" id="2.60.40.4070">
    <property type="match status" value="1"/>
</dbReference>
<dbReference type="PANTHER" id="PTHR43739">
    <property type="entry name" value="XYLOGLUCANASE (EUROFUNG)"/>
    <property type="match status" value="1"/>
</dbReference>
<dbReference type="PANTHER" id="PTHR43739:SF5">
    <property type="entry name" value="EXO-ALPHA-SIALIDASE"/>
    <property type="match status" value="1"/>
</dbReference>
<proteinExistence type="predicted"/>
<dbReference type="Proteomes" id="UP000658258">
    <property type="component" value="Unassembled WGS sequence"/>
</dbReference>
<comment type="caution">
    <text evidence="2">The sequence shown here is derived from an EMBL/GenBank/DDBJ whole genome shotgun (WGS) entry which is preliminary data.</text>
</comment>
<protein>
    <recommendedName>
        <fullName evidence="4">Glycosyl hydrolase</fullName>
    </recommendedName>
</protein>